<protein>
    <submittedName>
        <fullName evidence="1">Uncharacterized protein</fullName>
    </submittedName>
</protein>
<evidence type="ECO:0000313" key="1">
    <source>
        <dbReference type="EMBL" id="GAX28706.1"/>
    </source>
</evidence>
<dbReference type="EMBL" id="BDSP01000278">
    <property type="protein sequence ID" value="GAX28706.1"/>
    <property type="molecule type" value="Genomic_DNA"/>
</dbReference>
<dbReference type="AlphaFoldDB" id="A0A1Z5KQX5"/>
<organism evidence="1 2">
    <name type="scientific">Fistulifera solaris</name>
    <name type="common">Oleaginous diatom</name>
    <dbReference type="NCBI Taxonomy" id="1519565"/>
    <lineage>
        <taxon>Eukaryota</taxon>
        <taxon>Sar</taxon>
        <taxon>Stramenopiles</taxon>
        <taxon>Ochrophyta</taxon>
        <taxon>Bacillariophyta</taxon>
        <taxon>Bacillariophyceae</taxon>
        <taxon>Bacillariophycidae</taxon>
        <taxon>Naviculales</taxon>
        <taxon>Naviculaceae</taxon>
        <taxon>Fistulifera</taxon>
    </lineage>
</organism>
<sequence length="492" mass="55964">MSANNESLLELIPEEQLKPQVPNVMYEGKDKLPTYKFRRPPRLHNLHQLTNVFPLWSIWEERNETLILTVPAIGLMHQHLCCFGGTHMIRVAEDDKCLSFGSGSLDYTVIGKSEHAIAETAAALWRLDTHEEFRSLRSLGKNFDFGVVSLEQLRILFRPPPTTSFLFTVSNISPVQSKFLAGLPYPISIYLTEDPLGSFSDGGHTFVETLLQRKAPFGELRLGEVQDIQGDVFQRLLRAKAIDTLELTRTWATVREIPQLLSASVKGVKFYVSVMDSLELDWSTIEITPRELALQFSCYEPTHFDFVISYLRRIAHMADIVKLGFGVNHVGQVPDSLTWELIRAVGANQSLVGLHVHQGILYSAGLMEEMLQTLKHLKGLRLLTLDDYSEKMDPTHLLLKELLKQNRYIDVVKWNGDRVTDDDEIARLYAFNYFFRDCQTLAQEPLSRLPSLVYEILLHSASMDYRRSALVMANHVDAVCALVQDSFDLSEP</sequence>
<keyword evidence="2" id="KW-1185">Reference proteome</keyword>
<accession>A0A1Z5KQX5</accession>
<gene>
    <name evidence="1" type="ORF">FisN_33Hu016</name>
</gene>
<dbReference type="InParanoid" id="A0A1Z5KQX5"/>
<dbReference type="Proteomes" id="UP000198406">
    <property type="component" value="Unassembled WGS sequence"/>
</dbReference>
<evidence type="ECO:0000313" key="2">
    <source>
        <dbReference type="Proteomes" id="UP000198406"/>
    </source>
</evidence>
<proteinExistence type="predicted"/>
<name>A0A1Z5KQX5_FISSO</name>
<comment type="caution">
    <text evidence="1">The sequence shown here is derived from an EMBL/GenBank/DDBJ whole genome shotgun (WGS) entry which is preliminary data.</text>
</comment>
<reference evidence="1 2" key="1">
    <citation type="journal article" date="2015" name="Plant Cell">
        <title>Oil accumulation by the oleaginous diatom Fistulifera solaris as revealed by the genome and transcriptome.</title>
        <authorList>
            <person name="Tanaka T."/>
            <person name="Maeda Y."/>
            <person name="Veluchamy A."/>
            <person name="Tanaka M."/>
            <person name="Abida H."/>
            <person name="Marechal E."/>
            <person name="Bowler C."/>
            <person name="Muto M."/>
            <person name="Sunaga Y."/>
            <person name="Tanaka M."/>
            <person name="Yoshino T."/>
            <person name="Taniguchi T."/>
            <person name="Fukuda Y."/>
            <person name="Nemoto M."/>
            <person name="Matsumoto M."/>
            <person name="Wong P.S."/>
            <person name="Aburatani S."/>
            <person name="Fujibuchi W."/>
        </authorList>
    </citation>
    <scope>NUCLEOTIDE SEQUENCE [LARGE SCALE GENOMIC DNA]</scope>
    <source>
        <strain evidence="1 2">JPCC DA0580</strain>
    </source>
</reference>